<evidence type="ECO:0000313" key="1">
    <source>
        <dbReference type="EMBL" id="QJH93267.1"/>
    </source>
</evidence>
<proteinExistence type="predicted"/>
<organism evidence="1">
    <name type="scientific">viral metagenome</name>
    <dbReference type="NCBI Taxonomy" id="1070528"/>
    <lineage>
        <taxon>unclassified sequences</taxon>
        <taxon>metagenomes</taxon>
        <taxon>organismal metagenomes</taxon>
    </lineage>
</organism>
<gene>
    <name evidence="1" type="ORF">MM171B04050_0009</name>
</gene>
<sequence length="65" mass="7258">MKHYVVLQEWTLPRLETEMNKAAAAGYVFTSLVQPAADGQRYVAIMECEAGDEESGDVRDLREPA</sequence>
<accession>A0A6M3X731</accession>
<dbReference type="EMBL" id="MT143961">
    <property type="protein sequence ID" value="QJH93267.1"/>
    <property type="molecule type" value="Genomic_DNA"/>
</dbReference>
<dbReference type="AlphaFoldDB" id="A0A6M3X731"/>
<reference evidence="1" key="1">
    <citation type="submission" date="2020-03" db="EMBL/GenBank/DDBJ databases">
        <title>The deep terrestrial virosphere.</title>
        <authorList>
            <person name="Holmfeldt K."/>
            <person name="Nilsson E."/>
            <person name="Simone D."/>
            <person name="Lopez-Fernandez M."/>
            <person name="Wu X."/>
            <person name="de Brujin I."/>
            <person name="Lundin D."/>
            <person name="Andersson A."/>
            <person name="Bertilsson S."/>
            <person name="Dopson M."/>
        </authorList>
    </citation>
    <scope>NUCLEOTIDE SEQUENCE</scope>
    <source>
        <strain evidence="1">MM171B04050</strain>
    </source>
</reference>
<name>A0A6M3X731_9ZZZZ</name>
<protein>
    <submittedName>
        <fullName evidence="1">Uncharacterized protein</fullName>
    </submittedName>
</protein>